<feature type="transmembrane region" description="Helical" evidence="1">
    <location>
        <begin position="238"/>
        <end position="258"/>
    </location>
</feature>
<gene>
    <name evidence="3" type="ORF">SAMN05444422_11538</name>
</gene>
<dbReference type="Proteomes" id="UP000199161">
    <property type="component" value="Unassembled WGS sequence"/>
</dbReference>
<keyword evidence="4" id="KW-1185">Reference proteome</keyword>
<dbReference type="AlphaFoldDB" id="A0A1I1L9P7"/>
<dbReference type="Pfam" id="PF02517">
    <property type="entry name" value="Rce1-like"/>
    <property type="match status" value="1"/>
</dbReference>
<evidence type="ECO:0000313" key="4">
    <source>
        <dbReference type="Proteomes" id="UP000199161"/>
    </source>
</evidence>
<dbReference type="PANTHER" id="PTHR35797:SF1">
    <property type="entry name" value="PROTEASE"/>
    <property type="match status" value="1"/>
</dbReference>
<evidence type="ECO:0000259" key="2">
    <source>
        <dbReference type="Pfam" id="PF02517"/>
    </source>
</evidence>
<keyword evidence="1" id="KW-1133">Transmembrane helix</keyword>
<accession>A0A1I1L9P7</accession>
<dbReference type="EMBL" id="FOKW01000015">
    <property type="protein sequence ID" value="SFC69716.1"/>
    <property type="molecule type" value="Genomic_DNA"/>
</dbReference>
<feature type="domain" description="CAAX prenyl protease 2/Lysostaphin resistance protein A-like" evidence="2">
    <location>
        <begin position="122"/>
        <end position="225"/>
    </location>
</feature>
<feature type="transmembrane region" description="Helical" evidence="1">
    <location>
        <begin position="152"/>
        <end position="171"/>
    </location>
</feature>
<feature type="transmembrane region" description="Helical" evidence="1">
    <location>
        <begin position="183"/>
        <end position="206"/>
    </location>
</feature>
<evidence type="ECO:0000313" key="3">
    <source>
        <dbReference type="EMBL" id="SFC69716.1"/>
    </source>
</evidence>
<dbReference type="InterPro" id="IPR003675">
    <property type="entry name" value="Rce1/LyrA-like_dom"/>
</dbReference>
<protein>
    <recommendedName>
        <fullName evidence="2">CAAX prenyl protease 2/Lysostaphin resistance protein A-like domain-containing protein</fullName>
    </recommendedName>
</protein>
<evidence type="ECO:0000256" key="1">
    <source>
        <dbReference type="SAM" id="Phobius"/>
    </source>
</evidence>
<reference evidence="4" key="1">
    <citation type="submission" date="2016-10" db="EMBL/GenBank/DDBJ databases">
        <authorList>
            <person name="Varghese N."/>
            <person name="Submissions S."/>
        </authorList>
    </citation>
    <scope>NUCLEOTIDE SEQUENCE [LARGE SCALE GENOMIC DNA]</scope>
    <source>
        <strain evidence="4">DSM 13078</strain>
    </source>
</reference>
<name>A0A1I1L9P7_NATHA</name>
<dbReference type="GO" id="GO:0080120">
    <property type="term" value="P:CAAX-box protein maturation"/>
    <property type="evidence" value="ECO:0007669"/>
    <property type="project" value="UniProtKB-ARBA"/>
</dbReference>
<keyword evidence="1" id="KW-0812">Transmembrane</keyword>
<dbReference type="InterPro" id="IPR042150">
    <property type="entry name" value="MmRce1-like"/>
</dbReference>
<feature type="transmembrane region" description="Helical" evidence="1">
    <location>
        <begin position="87"/>
        <end position="115"/>
    </location>
</feature>
<feature type="transmembrane region" description="Helical" evidence="1">
    <location>
        <begin position="12"/>
        <end position="36"/>
    </location>
</feature>
<sequence length="277" mass="29847">MLDGRIGRAFRAHPVSAFFTITFLYSWAVFALMFVLIGGEQIGESRLWQIPFAWGPLLAALLVGQLSTGDVRPWLRTVGDPRTNPKWYLIAAVVVFLYADAPHVLGSLLGVPVALDHVEEIAVSFGVTLLFAGSLEEFGWRGFAQPRLQERYDALIAAIMIGILVGVWHYPWLLLAGAGYENAGLGALVALPLVMTLMAIVFAWLFNGSGGTIPVVMLGHAVFNATPAFEFTADAPSWLSAVGLLVWLGLIVMVVVVYGRNYLAPTGPPPAVVGEAD</sequence>
<keyword evidence="1" id="KW-0472">Membrane</keyword>
<feature type="transmembrane region" description="Helical" evidence="1">
    <location>
        <begin position="121"/>
        <end position="140"/>
    </location>
</feature>
<organism evidence="3 4">
    <name type="scientific">Natronobacterium haloterrestre</name>
    <name type="common">Halobiforma haloterrestris</name>
    <dbReference type="NCBI Taxonomy" id="148448"/>
    <lineage>
        <taxon>Archaea</taxon>
        <taxon>Methanobacteriati</taxon>
        <taxon>Methanobacteriota</taxon>
        <taxon>Stenosarchaea group</taxon>
        <taxon>Halobacteria</taxon>
        <taxon>Halobacteriales</taxon>
        <taxon>Natrialbaceae</taxon>
        <taxon>Natronobacterium</taxon>
    </lineage>
</organism>
<proteinExistence type="predicted"/>
<dbReference type="PANTHER" id="PTHR35797">
    <property type="entry name" value="PROTEASE-RELATED"/>
    <property type="match status" value="1"/>
</dbReference>
<dbReference type="GO" id="GO:0004175">
    <property type="term" value="F:endopeptidase activity"/>
    <property type="evidence" value="ECO:0007669"/>
    <property type="project" value="UniProtKB-ARBA"/>
</dbReference>
<feature type="transmembrane region" description="Helical" evidence="1">
    <location>
        <begin position="48"/>
        <end position="66"/>
    </location>
</feature>